<dbReference type="STRING" id="1705564.APG08_00894"/>
<dbReference type="Proteomes" id="UP000075398">
    <property type="component" value="Unassembled WGS sequence"/>
</dbReference>
<gene>
    <name evidence="3" type="primary">rps24e</name>
    <name evidence="4" type="ORF">AMQ22_01988</name>
</gene>
<dbReference type="GO" id="GO:0005840">
    <property type="term" value="C:ribosome"/>
    <property type="evidence" value="ECO:0007669"/>
    <property type="project" value="UniProtKB-KW"/>
</dbReference>
<dbReference type="EMBL" id="LNGC01000155">
    <property type="protein sequence ID" value="KYC47273.1"/>
    <property type="molecule type" value="Genomic_DNA"/>
</dbReference>
<dbReference type="AlphaFoldDB" id="A0A150IQL6"/>
<evidence type="ECO:0000256" key="2">
    <source>
        <dbReference type="ARBA" id="ARBA00023274"/>
    </source>
</evidence>
<protein>
    <recommendedName>
        <fullName evidence="3">Small ribosomal subunit protein eS24</fullName>
    </recommendedName>
</protein>
<dbReference type="Gene3D" id="3.30.70.330">
    <property type="match status" value="1"/>
</dbReference>
<comment type="caution">
    <text evidence="4">The sequence shown here is derived from an EMBL/GenBank/DDBJ whole genome shotgun (WGS) entry which is preliminary data.</text>
</comment>
<dbReference type="InterPro" id="IPR012677">
    <property type="entry name" value="Nucleotide-bd_a/b_plait_sf"/>
</dbReference>
<reference evidence="4 5" key="1">
    <citation type="journal article" date="2016" name="ISME J.">
        <title>Chasing the elusive Euryarchaeota class WSA2: genomes reveal a uniquely fastidious methyl-reducing methanogen.</title>
        <authorList>
            <person name="Nobu M.K."/>
            <person name="Narihiro T."/>
            <person name="Kuroda K."/>
            <person name="Mei R."/>
            <person name="Liu W.T."/>
        </authorList>
    </citation>
    <scope>NUCLEOTIDE SEQUENCE [LARGE SCALE GENOMIC DNA]</scope>
    <source>
        <strain evidence="4">U1lsi0528_Bin055</strain>
    </source>
</reference>
<dbReference type="HAMAP" id="MF_00545">
    <property type="entry name" value="Ribosomal_eS24"/>
    <property type="match status" value="1"/>
</dbReference>
<dbReference type="Pfam" id="PF01282">
    <property type="entry name" value="Ribosomal_S24e"/>
    <property type="match status" value="1"/>
</dbReference>
<dbReference type="GO" id="GO:1990904">
    <property type="term" value="C:ribonucleoprotein complex"/>
    <property type="evidence" value="ECO:0007669"/>
    <property type="project" value="UniProtKB-KW"/>
</dbReference>
<sequence length="98" mass="11400">MELKIVNERENPLFNRKELEVKVIHDGGTPKVSEVRDKLSALKSFKMDSFVVRSIETGYGKEESIAKIFVYSDPKILMRVEQKYILKRNGLIVEKEEN</sequence>
<keyword evidence="1 3" id="KW-0689">Ribosomal protein</keyword>
<evidence type="ECO:0000256" key="1">
    <source>
        <dbReference type="ARBA" id="ARBA00022980"/>
    </source>
</evidence>
<dbReference type="GO" id="GO:0003735">
    <property type="term" value="F:structural constituent of ribosome"/>
    <property type="evidence" value="ECO:0007669"/>
    <property type="project" value="InterPro"/>
</dbReference>
<keyword evidence="2 3" id="KW-0687">Ribonucleoprotein</keyword>
<dbReference type="PANTHER" id="PTHR10496">
    <property type="entry name" value="40S RIBOSOMAL PROTEIN S24"/>
    <property type="match status" value="1"/>
</dbReference>
<accession>A0A150IQL6</accession>
<dbReference type="InterPro" id="IPR001976">
    <property type="entry name" value="Ribosomal_eS24"/>
</dbReference>
<organism evidence="4 5">
    <name type="scientific">Candidatus Methanofastidiosum methylothiophilum</name>
    <dbReference type="NCBI Taxonomy" id="1705564"/>
    <lineage>
        <taxon>Archaea</taxon>
        <taxon>Methanobacteriati</taxon>
        <taxon>Methanobacteriota</taxon>
        <taxon>Stenosarchaea group</taxon>
        <taxon>Candidatus Methanofastidiosia</taxon>
        <taxon>Candidatus Methanofastidiosales</taxon>
        <taxon>Candidatus Methanofastidiosaceae</taxon>
        <taxon>Candidatus Methanofastidiosum</taxon>
    </lineage>
</organism>
<comment type="similarity">
    <text evidence="3">Belongs to the eukaryotic ribosomal protein eS24 family.</text>
</comment>
<evidence type="ECO:0000313" key="4">
    <source>
        <dbReference type="EMBL" id="KYC47273.1"/>
    </source>
</evidence>
<evidence type="ECO:0000313" key="5">
    <source>
        <dbReference type="Proteomes" id="UP000075398"/>
    </source>
</evidence>
<dbReference type="InterPro" id="IPR012678">
    <property type="entry name" value="Ribosomal_uL23/eL15/eS24_sf"/>
</dbReference>
<evidence type="ECO:0000256" key="3">
    <source>
        <dbReference type="HAMAP-Rule" id="MF_00545"/>
    </source>
</evidence>
<dbReference type="GO" id="GO:0006412">
    <property type="term" value="P:translation"/>
    <property type="evidence" value="ECO:0007669"/>
    <property type="project" value="UniProtKB-UniRule"/>
</dbReference>
<proteinExistence type="inferred from homology"/>
<name>A0A150IQL6_9EURY</name>
<dbReference type="SUPFAM" id="SSF54189">
    <property type="entry name" value="Ribosomal proteins S24e, L23 and L15e"/>
    <property type="match status" value="1"/>
</dbReference>